<evidence type="ECO:0000256" key="2">
    <source>
        <dbReference type="ARBA" id="ARBA00009657"/>
    </source>
</evidence>
<keyword evidence="7" id="KW-1015">Disulfide bond</keyword>
<evidence type="ECO:0000259" key="10">
    <source>
        <dbReference type="PROSITE" id="PS51465"/>
    </source>
</evidence>
<dbReference type="PANTHER" id="PTHR11388:SF76">
    <property type="entry name" value="SOLUTE CARRIER ORGANIC ANION TRANSPORTER FAMILY MEMBER"/>
    <property type="match status" value="1"/>
</dbReference>
<evidence type="ECO:0000256" key="4">
    <source>
        <dbReference type="ARBA" id="ARBA00022692"/>
    </source>
</evidence>
<feature type="region of interest" description="Disordered" evidence="9">
    <location>
        <begin position="26"/>
        <end position="59"/>
    </location>
</feature>
<feature type="transmembrane region" description="Helical" evidence="8">
    <location>
        <begin position="498"/>
        <end position="518"/>
    </location>
</feature>
<feature type="transmembrane region" description="Helical" evidence="8">
    <location>
        <begin position="571"/>
        <end position="588"/>
    </location>
</feature>
<feature type="compositionally biased region" description="Basic and acidic residues" evidence="9">
    <location>
        <begin position="208"/>
        <end position="228"/>
    </location>
</feature>
<evidence type="ECO:0000313" key="12">
    <source>
        <dbReference type="Proteomes" id="UP000827092"/>
    </source>
</evidence>
<feature type="transmembrane region" description="Helical" evidence="8">
    <location>
        <begin position="435"/>
        <end position="459"/>
    </location>
</feature>
<dbReference type="InterPro" id="IPR002350">
    <property type="entry name" value="Kazal_dom"/>
</dbReference>
<evidence type="ECO:0000256" key="7">
    <source>
        <dbReference type="ARBA" id="ARBA00023157"/>
    </source>
</evidence>
<feature type="transmembrane region" description="Helical" evidence="8">
    <location>
        <begin position="538"/>
        <end position="559"/>
    </location>
</feature>
<comment type="similarity">
    <text evidence="2 8">Belongs to the organo anion transporter (TC 2.A.60) family.</text>
</comment>
<dbReference type="Pfam" id="PF03137">
    <property type="entry name" value="OATP"/>
    <property type="match status" value="1"/>
</dbReference>
<feature type="compositionally biased region" description="Basic and acidic residues" evidence="9">
    <location>
        <begin position="26"/>
        <end position="37"/>
    </location>
</feature>
<dbReference type="InterPro" id="IPR004156">
    <property type="entry name" value="OATP"/>
</dbReference>
<dbReference type="NCBIfam" id="TIGR00805">
    <property type="entry name" value="oat"/>
    <property type="match status" value="1"/>
</dbReference>
<dbReference type="EMBL" id="JAFNEN010000277">
    <property type="protein sequence ID" value="KAG8187153.1"/>
    <property type="molecule type" value="Genomic_DNA"/>
</dbReference>
<organism evidence="11 12">
    <name type="scientific">Oedothorax gibbosus</name>
    <dbReference type="NCBI Taxonomy" id="931172"/>
    <lineage>
        <taxon>Eukaryota</taxon>
        <taxon>Metazoa</taxon>
        <taxon>Ecdysozoa</taxon>
        <taxon>Arthropoda</taxon>
        <taxon>Chelicerata</taxon>
        <taxon>Arachnida</taxon>
        <taxon>Araneae</taxon>
        <taxon>Araneomorphae</taxon>
        <taxon>Entelegynae</taxon>
        <taxon>Araneoidea</taxon>
        <taxon>Linyphiidae</taxon>
        <taxon>Erigoninae</taxon>
        <taxon>Oedothorax</taxon>
    </lineage>
</organism>
<keyword evidence="4 8" id="KW-0812">Transmembrane</keyword>
<feature type="transmembrane region" description="Helical" evidence="8">
    <location>
        <begin position="682"/>
        <end position="702"/>
    </location>
</feature>
<comment type="caution">
    <text evidence="8">Lacks conserved residue(s) required for the propagation of feature annotation.</text>
</comment>
<dbReference type="PANTHER" id="PTHR11388">
    <property type="entry name" value="ORGANIC ANION TRANSPORTER"/>
    <property type="match status" value="1"/>
</dbReference>
<feature type="transmembrane region" description="Helical" evidence="8">
    <location>
        <begin position="723"/>
        <end position="743"/>
    </location>
</feature>
<evidence type="ECO:0000313" key="11">
    <source>
        <dbReference type="EMBL" id="KAG8187153.1"/>
    </source>
</evidence>
<comment type="subcellular location">
    <subcellularLocation>
        <location evidence="1 8">Cell membrane</location>
        <topology evidence="1 8">Multi-pass membrane protein</topology>
    </subcellularLocation>
</comment>
<evidence type="ECO:0000256" key="1">
    <source>
        <dbReference type="ARBA" id="ARBA00004651"/>
    </source>
</evidence>
<feature type="domain" description="Kazal-like" evidence="10">
    <location>
        <begin position="606"/>
        <end position="658"/>
    </location>
</feature>
<dbReference type="InterPro" id="IPR036259">
    <property type="entry name" value="MFS_trans_sf"/>
</dbReference>
<dbReference type="Gene3D" id="1.20.1250.20">
    <property type="entry name" value="MFS general substrate transporter like domains"/>
    <property type="match status" value="1"/>
</dbReference>
<keyword evidence="8" id="KW-0406">Ion transport</keyword>
<proteinExistence type="inferred from homology"/>
<feature type="transmembrane region" description="Helical" evidence="8">
    <location>
        <begin position="770"/>
        <end position="793"/>
    </location>
</feature>
<evidence type="ECO:0000256" key="8">
    <source>
        <dbReference type="RuleBase" id="RU362056"/>
    </source>
</evidence>
<comment type="caution">
    <text evidence="11">The sequence shown here is derived from an EMBL/GenBank/DDBJ whole genome shotgun (WGS) entry which is preliminary data.</text>
</comment>
<dbReference type="SUPFAM" id="SSF100895">
    <property type="entry name" value="Kazal-type serine protease inhibitors"/>
    <property type="match status" value="1"/>
</dbReference>
<evidence type="ECO:0000256" key="6">
    <source>
        <dbReference type="ARBA" id="ARBA00023136"/>
    </source>
</evidence>
<keyword evidence="8" id="KW-0813">Transport</keyword>
<keyword evidence="3" id="KW-1003">Cell membrane</keyword>
<dbReference type="AlphaFoldDB" id="A0AAV6UTU4"/>
<dbReference type="PROSITE" id="PS51465">
    <property type="entry name" value="KAZAL_2"/>
    <property type="match status" value="1"/>
</dbReference>
<dbReference type="Proteomes" id="UP000827092">
    <property type="component" value="Unassembled WGS sequence"/>
</dbReference>
<dbReference type="GO" id="GO:0043252">
    <property type="term" value="P:sodium-independent organic anion transport"/>
    <property type="evidence" value="ECO:0007669"/>
    <property type="project" value="TreeGrafter"/>
</dbReference>
<evidence type="ECO:0000256" key="5">
    <source>
        <dbReference type="ARBA" id="ARBA00022989"/>
    </source>
</evidence>
<gene>
    <name evidence="11" type="ORF">JTE90_020031</name>
</gene>
<sequence>MDAADNKNDELKTNCNGNVTIESPLVKKTDDYERDDSLVDGDNGIIREQGNTGQEKCSIPGLQTPVVENMGDCESDDRPVESDARTIPELEKTGEANCSISEIPSLVVEELGNCEPDDRPVASEAGVITEQENTGKEKISIPELPTLVVEKTDVCEPGVKPVESDVGIIPELEKTSQENILIPELPGLKILEYANKIRAFMGLEDGPDVAKDSPKSDENKESDEHVSLEPELDENVVDKNEPASISLAQPLIVDNTDESNIDNPIDDNECSLGVEDTLSENKKLGNESVATASINTNLNGVTKGNNKCLNDVDDICNSQETQDKPIDQKEVLNQRFSMASTRDIKEDIYKSKDENYVDPDIVCGIGFGNLAYYAVGLAYMDDNAKKKNTPIYLAFAYALRLLGPLVGFLMSYFFLKYYENPFVDPGFGPEDPRWIGGWWMGFMLQGVLVMIFSAPIALFPRRLPGHKLAAATVRKGEGLGSNLAGLWAALKRLGKNPIYIFLVINTIGVIFGGFGHYIMLPKYMENQFRVSASQASLISGPPGISALIVSTLLGGYLVYRFRPNAKFLTGGLAILEIVGAVGFLILTIPKCESIQMSNYGWDGQGLILEGSCNSNCSCTTRSFTPVCSPDGKTHFFSACHAGCHGKVNQTFTECSCIADSFSMDEDSTTEGFCITHGCWNQALIYIITLPIISFIVNILKIANTMVFLRCINTEDKSVALGTFETFLSAFGFIPYPVVFGALVDSACLVWEKSCGQTGNCWFYDITKFNYLLHGASALFTGLSALCMFVVFCLSGRMKDMYKEDEDLDENPKEQNIELTQEGTADYNVTIQFRTMFFQSWSVTLDKIAGILKTKVRLWELETTISAFGFIAFPMLSNR</sequence>
<dbReference type="GO" id="GO:0015347">
    <property type="term" value="F:sodium-independent organic anion transmembrane transporter activity"/>
    <property type="evidence" value="ECO:0007669"/>
    <property type="project" value="TreeGrafter"/>
</dbReference>
<protein>
    <recommendedName>
        <fullName evidence="8">Solute carrier organic anion transporter family member</fullName>
    </recommendedName>
</protein>
<dbReference type="CDD" id="cd17336">
    <property type="entry name" value="MFS_SLCO_OATP"/>
    <property type="match status" value="1"/>
</dbReference>
<name>A0AAV6UTU4_9ARAC</name>
<keyword evidence="6 8" id="KW-0472">Membrane</keyword>
<evidence type="ECO:0000256" key="3">
    <source>
        <dbReference type="ARBA" id="ARBA00022475"/>
    </source>
</evidence>
<dbReference type="InterPro" id="IPR036058">
    <property type="entry name" value="Kazal_dom_sf"/>
</dbReference>
<accession>A0AAV6UTU4</accession>
<feature type="transmembrane region" description="Helical" evidence="8">
    <location>
        <begin position="391"/>
        <end position="415"/>
    </location>
</feature>
<evidence type="ECO:0000256" key="9">
    <source>
        <dbReference type="SAM" id="MobiDB-lite"/>
    </source>
</evidence>
<keyword evidence="12" id="KW-1185">Reference proteome</keyword>
<dbReference type="GO" id="GO:0016323">
    <property type="term" value="C:basolateral plasma membrane"/>
    <property type="evidence" value="ECO:0007669"/>
    <property type="project" value="TreeGrafter"/>
</dbReference>
<feature type="transmembrane region" description="Helical" evidence="8">
    <location>
        <begin position="359"/>
        <end position="379"/>
    </location>
</feature>
<reference evidence="11 12" key="1">
    <citation type="journal article" date="2022" name="Nat. Ecol. Evol.">
        <title>A masculinizing supergene underlies an exaggerated male reproductive morph in a spider.</title>
        <authorList>
            <person name="Hendrickx F."/>
            <person name="De Corte Z."/>
            <person name="Sonet G."/>
            <person name="Van Belleghem S.M."/>
            <person name="Kostlbacher S."/>
            <person name="Vangestel C."/>
        </authorList>
    </citation>
    <scope>NUCLEOTIDE SEQUENCE [LARGE SCALE GENOMIC DNA]</scope>
    <source>
        <strain evidence="11">W744_W776</strain>
    </source>
</reference>
<dbReference type="SUPFAM" id="SSF103473">
    <property type="entry name" value="MFS general substrate transporter"/>
    <property type="match status" value="1"/>
</dbReference>
<dbReference type="GO" id="GO:0006811">
    <property type="term" value="P:monoatomic ion transport"/>
    <property type="evidence" value="ECO:0007669"/>
    <property type="project" value="UniProtKB-KW"/>
</dbReference>
<feature type="region of interest" description="Disordered" evidence="9">
    <location>
        <begin position="204"/>
        <end position="241"/>
    </location>
</feature>
<keyword evidence="5 8" id="KW-1133">Transmembrane helix</keyword>